<evidence type="ECO:0000256" key="1">
    <source>
        <dbReference type="ARBA" id="ARBA00022729"/>
    </source>
</evidence>
<keyword evidence="5" id="KW-1185">Reference proteome</keyword>
<gene>
    <name evidence="4" type="ORF">ABS766_08790</name>
</gene>
<comment type="caution">
    <text evidence="4">The sequence shown here is derived from an EMBL/GenBank/DDBJ whole genome shotgun (WGS) entry which is preliminary data.</text>
</comment>
<dbReference type="InterPro" id="IPR026444">
    <property type="entry name" value="Secre_tail"/>
</dbReference>
<feature type="domain" description="Secretion system C-terminal sorting" evidence="3">
    <location>
        <begin position="193"/>
        <end position="263"/>
    </location>
</feature>
<dbReference type="Gene3D" id="2.60.120.200">
    <property type="match status" value="1"/>
</dbReference>
<feature type="signal peptide" evidence="2">
    <location>
        <begin position="1"/>
        <end position="20"/>
    </location>
</feature>
<dbReference type="Proteomes" id="UP001629156">
    <property type="component" value="Unassembled WGS sequence"/>
</dbReference>
<reference evidence="4 5" key="1">
    <citation type="submission" date="2024-06" db="EMBL/GenBank/DDBJ databases">
        <authorList>
            <person name="Kaempfer P."/>
            <person name="Viver T."/>
        </authorList>
    </citation>
    <scope>NUCLEOTIDE SEQUENCE [LARGE SCALE GENOMIC DNA]</scope>
    <source>
        <strain evidence="4 5">ST-119</strain>
    </source>
</reference>
<evidence type="ECO:0000256" key="2">
    <source>
        <dbReference type="SAM" id="SignalP"/>
    </source>
</evidence>
<organism evidence="4 5">
    <name type="scientific">Flavobacterium rhizosphaerae</name>
    <dbReference type="NCBI Taxonomy" id="3163298"/>
    <lineage>
        <taxon>Bacteria</taxon>
        <taxon>Pseudomonadati</taxon>
        <taxon>Bacteroidota</taxon>
        <taxon>Flavobacteriia</taxon>
        <taxon>Flavobacteriales</taxon>
        <taxon>Flavobacteriaceae</taxon>
        <taxon>Flavobacterium</taxon>
    </lineage>
</organism>
<protein>
    <submittedName>
        <fullName evidence="4">T9SS type A sorting domain-containing protein</fullName>
    </submittedName>
</protein>
<evidence type="ECO:0000259" key="3">
    <source>
        <dbReference type="Pfam" id="PF18962"/>
    </source>
</evidence>
<dbReference type="EMBL" id="JBELPZ010000007">
    <property type="protein sequence ID" value="MFL9844514.1"/>
    <property type="molecule type" value="Genomic_DNA"/>
</dbReference>
<proteinExistence type="predicted"/>
<feature type="chain" id="PRO_5047307279" evidence="2">
    <location>
        <begin position="21"/>
        <end position="265"/>
    </location>
</feature>
<dbReference type="Pfam" id="PF18962">
    <property type="entry name" value="Por_Secre_tail"/>
    <property type="match status" value="1"/>
</dbReference>
<dbReference type="NCBIfam" id="NF038128">
    <property type="entry name" value="choice_anch_J"/>
    <property type="match status" value="1"/>
</dbReference>
<evidence type="ECO:0000313" key="4">
    <source>
        <dbReference type="EMBL" id="MFL9844514.1"/>
    </source>
</evidence>
<evidence type="ECO:0000313" key="5">
    <source>
        <dbReference type="Proteomes" id="UP001629156"/>
    </source>
</evidence>
<dbReference type="NCBIfam" id="TIGR04183">
    <property type="entry name" value="Por_Secre_tail"/>
    <property type="match status" value="1"/>
</dbReference>
<sequence length="265" mass="28854">MKKKLLISAFLFASIASMNAQLSENFEGTTFPPEGWNLESTNTNFTWELYADGPLEGAQSVQVEYDEALVDQDETLISPEFTVPSAGQLSFMASFSYYWAIDPNDNYDFTVSISTDGGTTWTEIWDETQSPYTVAEDSFTPFTAEVSLSDYSGQSAILAFNYSGVDGAQFVLDDINVSSLASIKELDVDAFSVFPNPASNMINISAKNIGINTLALTDINGRTVKAVNFEGISEAKLNISDLSAGVYMLTITSDNGTLTKKIIKN</sequence>
<name>A0ABW8YW20_9FLAO</name>
<dbReference type="RefSeq" id="WP_408084764.1">
    <property type="nucleotide sequence ID" value="NZ_JBELPZ010000007.1"/>
</dbReference>
<accession>A0ABW8YW20</accession>
<keyword evidence="1 2" id="KW-0732">Signal</keyword>